<dbReference type="PANTHER" id="PTHR10587">
    <property type="entry name" value="GLYCOSYL TRANSFERASE-RELATED"/>
    <property type="match status" value="1"/>
</dbReference>
<name>A0A6J7IAY0_9ZZZZ</name>
<evidence type="ECO:0000313" key="5">
    <source>
        <dbReference type="EMBL" id="CAB5016156.1"/>
    </source>
</evidence>
<evidence type="ECO:0000313" key="3">
    <source>
        <dbReference type="EMBL" id="CAB4836815.1"/>
    </source>
</evidence>
<dbReference type="Pfam" id="PF01522">
    <property type="entry name" value="Polysacc_deac_1"/>
    <property type="match status" value="1"/>
</dbReference>
<dbReference type="SUPFAM" id="SSF88713">
    <property type="entry name" value="Glycoside hydrolase/deacetylase"/>
    <property type="match status" value="1"/>
</dbReference>
<sequence>MTSVLALAAVNVAPVVTAIRCGRPSILPHLAGVGAQSGIALTFDDGPDAASTPLFIAELERLGWSATFFVVGDMVRRNPSLVRELVAAGHEVALHGDSHRAHIWRTPRDVVHDLRRAYDTIAEVSGIEPRWFRPPHGYLSAGSLLGARTLGVRTVLWTAWGRDWTAQATPESVARTVARDLRPGGTVLLHDADCTSAPGAWRSALGALPLLADRIATQNLRVVALRDHWAT</sequence>
<dbReference type="EMBL" id="CAFBOS010000197">
    <property type="protein sequence ID" value="CAB5016156.1"/>
    <property type="molecule type" value="Genomic_DNA"/>
</dbReference>
<feature type="domain" description="NodB homology" evidence="1">
    <location>
        <begin position="37"/>
        <end position="223"/>
    </location>
</feature>
<dbReference type="AlphaFoldDB" id="A0A6J7IAY0"/>
<dbReference type="Gene3D" id="3.20.20.370">
    <property type="entry name" value="Glycoside hydrolase/deacetylase"/>
    <property type="match status" value="1"/>
</dbReference>
<accession>A0A6J7IAY0</accession>
<protein>
    <submittedName>
        <fullName evidence="4">Unannotated protein</fullName>
    </submittedName>
</protein>
<dbReference type="PANTHER" id="PTHR10587:SF137">
    <property type="entry name" value="4-DEOXY-4-FORMAMIDO-L-ARABINOSE-PHOSPHOUNDECAPRENOL DEFORMYLASE ARND-RELATED"/>
    <property type="match status" value="1"/>
</dbReference>
<organism evidence="4">
    <name type="scientific">freshwater metagenome</name>
    <dbReference type="NCBI Taxonomy" id="449393"/>
    <lineage>
        <taxon>unclassified sequences</taxon>
        <taxon>metagenomes</taxon>
        <taxon>ecological metagenomes</taxon>
    </lineage>
</organism>
<dbReference type="InterPro" id="IPR011330">
    <property type="entry name" value="Glyco_hydro/deAcase_b/a-brl"/>
</dbReference>
<dbReference type="EMBL" id="CAFABA010000240">
    <property type="protein sequence ID" value="CAB4836815.1"/>
    <property type="molecule type" value="Genomic_DNA"/>
</dbReference>
<evidence type="ECO:0000313" key="4">
    <source>
        <dbReference type="EMBL" id="CAB4927517.1"/>
    </source>
</evidence>
<dbReference type="InterPro" id="IPR050248">
    <property type="entry name" value="Polysacc_deacetylase_ArnD"/>
</dbReference>
<dbReference type="GO" id="GO:0005975">
    <property type="term" value="P:carbohydrate metabolic process"/>
    <property type="evidence" value="ECO:0007669"/>
    <property type="project" value="InterPro"/>
</dbReference>
<dbReference type="CDD" id="cd10959">
    <property type="entry name" value="CE4_NodB_like_3"/>
    <property type="match status" value="1"/>
</dbReference>
<proteinExistence type="predicted"/>
<reference evidence="4" key="1">
    <citation type="submission" date="2020-05" db="EMBL/GenBank/DDBJ databases">
        <authorList>
            <person name="Chiriac C."/>
            <person name="Salcher M."/>
            <person name="Ghai R."/>
            <person name="Kavagutti S V."/>
        </authorList>
    </citation>
    <scope>NUCLEOTIDE SEQUENCE</scope>
</reference>
<dbReference type="InterPro" id="IPR002509">
    <property type="entry name" value="NODB_dom"/>
</dbReference>
<dbReference type="EMBL" id="CAFBMH010000122">
    <property type="protein sequence ID" value="CAB4927517.1"/>
    <property type="molecule type" value="Genomic_DNA"/>
</dbReference>
<gene>
    <name evidence="2" type="ORF">UFOPK2754_02297</name>
    <name evidence="3" type="ORF">UFOPK3139_03260</name>
    <name evidence="4" type="ORF">UFOPK3543_02457</name>
    <name evidence="5" type="ORF">UFOPK3967_02509</name>
</gene>
<dbReference type="PROSITE" id="PS51677">
    <property type="entry name" value="NODB"/>
    <property type="match status" value="1"/>
</dbReference>
<dbReference type="EMBL" id="CAEZYR010000099">
    <property type="protein sequence ID" value="CAB4759279.1"/>
    <property type="molecule type" value="Genomic_DNA"/>
</dbReference>
<evidence type="ECO:0000259" key="1">
    <source>
        <dbReference type="PROSITE" id="PS51677"/>
    </source>
</evidence>
<dbReference type="GO" id="GO:0016810">
    <property type="term" value="F:hydrolase activity, acting on carbon-nitrogen (but not peptide) bonds"/>
    <property type="evidence" value="ECO:0007669"/>
    <property type="project" value="InterPro"/>
</dbReference>
<evidence type="ECO:0000313" key="2">
    <source>
        <dbReference type="EMBL" id="CAB4759279.1"/>
    </source>
</evidence>